<sequence>MITKEVLESISPEARDKAKAFLKMRFRYTNHDHPFVAQLVRFAYTELLERIAQGIDTGHSAEQPIPSETLGAPSIGKGCSMGTLLTQRINLVSLPQLVVQLQEAMHSPKASASDIAKIISNDVKLTASLLRLVNSPLYGLVTKIETVSRAVALIGLRPLASLAMGATLISGLNKQLQGLALEEFWLHSIACASIAKRLAEQTGRAEPERYFVDGLLHDIGRLFILGAFPDESESVQNFAIGKGISMHAAETTVFGFSHVDVGASILAKWNLSPATTAAVRFHHSPEEAPEQGIDDHHIIHLADAMAKALGYHARGDHFVPRVSMLSWNKLALPLPQLEETIADLHLEIETVAQIMLHSSF</sequence>
<dbReference type="Proteomes" id="UP000503840">
    <property type="component" value="Unassembled WGS sequence"/>
</dbReference>
<dbReference type="InterPro" id="IPR013976">
    <property type="entry name" value="HDOD"/>
</dbReference>
<dbReference type="PANTHER" id="PTHR33525">
    <property type="match status" value="1"/>
</dbReference>
<dbReference type="NCBIfam" id="TIGR00277">
    <property type="entry name" value="HDIG"/>
    <property type="match status" value="1"/>
</dbReference>
<accession>A0A7J0BH05</accession>
<feature type="domain" description="HDOD" evidence="1">
    <location>
        <begin position="91"/>
        <end position="285"/>
    </location>
</feature>
<dbReference type="Gene3D" id="1.10.3210.10">
    <property type="entry name" value="Hypothetical protein af1432"/>
    <property type="match status" value="1"/>
</dbReference>
<name>A0A7J0BH05_9BACT</name>
<comment type="caution">
    <text evidence="2">The sequence shown here is derived from an EMBL/GenBank/DDBJ whole genome shotgun (WGS) entry which is preliminary data.</text>
</comment>
<organism evidence="2 3">
    <name type="scientific">Desulfovibrio subterraneus</name>
    <dbReference type="NCBI Taxonomy" id="2718620"/>
    <lineage>
        <taxon>Bacteria</taxon>
        <taxon>Pseudomonadati</taxon>
        <taxon>Thermodesulfobacteriota</taxon>
        <taxon>Desulfovibrionia</taxon>
        <taxon>Desulfovibrionales</taxon>
        <taxon>Desulfovibrionaceae</taxon>
        <taxon>Desulfovibrio</taxon>
    </lineage>
</organism>
<evidence type="ECO:0000259" key="1">
    <source>
        <dbReference type="PROSITE" id="PS51833"/>
    </source>
</evidence>
<keyword evidence="3" id="KW-1185">Reference proteome</keyword>
<evidence type="ECO:0000313" key="3">
    <source>
        <dbReference type="Proteomes" id="UP000503840"/>
    </source>
</evidence>
<protein>
    <submittedName>
        <fullName evidence="2">Phosphohydrolase</fullName>
    </submittedName>
</protein>
<gene>
    <name evidence="2" type="ORF">DSM101010T_13920</name>
</gene>
<proteinExistence type="predicted"/>
<reference evidence="2 3" key="1">
    <citation type="submission" date="2020-05" db="EMBL/GenBank/DDBJ databases">
        <title>Draft genome sequence of Desulfovibrio sp. strain HN2T.</title>
        <authorList>
            <person name="Ueno A."/>
            <person name="Tamazawa S."/>
            <person name="Tamamura S."/>
            <person name="Murakami T."/>
            <person name="Kiyama T."/>
            <person name="Inomata H."/>
            <person name="Amano Y."/>
            <person name="Miyakawa K."/>
            <person name="Tamaki H."/>
            <person name="Naganuma T."/>
            <person name="Kaneko K."/>
        </authorList>
    </citation>
    <scope>NUCLEOTIDE SEQUENCE [LARGE SCALE GENOMIC DNA]</scope>
    <source>
        <strain evidence="2 3">HN2</strain>
    </source>
</reference>
<dbReference type="Pfam" id="PF08668">
    <property type="entry name" value="HDOD"/>
    <property type="match status" value="1"/>
</dbReference>
<keyword evidence="2" id="KW-0378">Hydrolase</keyword>
<dbReference type="PANTHER" id="PTHR33525:SF3">
    <property type="entry name" value="RIBONUCLEASE Y"/>
    <property type="match status" value="1"/>
</dbReference>
<dbReference type="CDD" id="cd00077">
    <property type="entry name" value="HDc"/>
    <property type="match status" value="1"/>
</dbReference>
<dbReference type="GO" id="GO:0016787">
    <property type="term" value="F:hydrolase activity"/>
    <property type="evidence" value="ECO:0007669"/>
    <property type="project" value="UniProtKB-KW"/>
</dbReference>
<evidence type="ECO:0000313" key="2">
    <source>
        <dbReference type="EMBL" id="GFM33027.1"/>
    </source>
</evidence>
<dbReference type="InterPro" id="IPR052340">
    <property type="entry name" value="RNase_Y/CdgJ"/>
</dbReference>
<dbReference type="InterPro" id="IPR003607">
    <property type="entry name" value="HD/PDEase_dom"/>
</dbReference>
<dbReference type="PROSITE" id="PS51833">
    <property type="entry name" value="HDOD"/>
    <property type="match status" value="1"/>
</dbReference>
<dbReference type="InterPro" id="IPR006675">
    <property type="entry name" value="HDIG_dom"/>
</dbReference>
<dbReference type="RefSeq" id="WP_174404721.1">
    <property type="nucleotide sequence ID" value="NZ_BLVO01000013.1"/>
</dbReference>
<dbReference type="AlphaFoldDB" id="A0A7J0BH05"/>
<dbReference type="SUPFAM" id="SSF109604">
    <property type="entry name" value="HD-domain/PDEase-like"/>
    <property type="match status" value="1"/>
</dbReference>
<dbReference type="EMBL" id="BLVO01000013">
    <property type="protein sequence ID" value="GFM33027.1"/>
    <property type="molecule type" value="Genomic_DNA"/>
</dbReference>